<protein>
    <submittedName>
        <fullName evidence="2">Uncharacterized protein</fullName>
    </submittedName>
</protein>
<keyword evidence="1" id="KW-0732">Signal</keyword>
<feature type="signal peptide" evidence="1">
    <location>
        <begin position="1"/>
        <end position="22"/>
    </location>
</feature>
<dbReference type="RefSeq" id="WP_091146800.1">
    <property type="nucleotide sequence ID" value="NZ_FNAI01000002.1"/>
</dbReference>
<dbReference type="OrthoDB" id="9846330at2"/>
<evidence type="ECO:0000256" key="1">
    <source>
        <dbReference type="SAM" id="SignalP"/>
    </source>
</evidence>
<dbReference type="STRING" id="1391627.SAMN05216464_102556"/>
<dbReference type="EMBL" id="FNAI01000002">
    <property type="protein sequence ID" value="SDD78228.1"/>
    <property type="molecule type" value="Genomic_DNA"/>
</dbReference>
<evidence type="ECO:0000313" key="3">
    <source>
        <dbReference type="Proteomes" id="UP000199072"/>
    </source>
</evidence>
<reference evidence="2 3" key="1">
    <citation type="submission" date="2016-10" db="EMBL/GenBank/DDBJ databases">
        <authorList>
            <person name="de Groot N.N."/>
        </authorList>
    </citation>
    <scope>NUCLEOTIDE SEQUENCE [LARGE SCALE GENOMIC DNA]</scope>
    <source>
        <strain evidence="2 3">47C3B</strain>
    </source>
</reference>
<organism evidence="2 3">
    <name type="scientific">Mucilaginibacter pineti</name>
    <dbReference type="NCBI Taxonomy" id="1391627"/>
    <lineage>
        <taxon>Bacteria</taxon>
        <taxon>Pseudomonadati</taxon>
        <taxon>Bacteroidota</taxon>
        <taxon>Sphingobacteriia</taxon>
        <taxon>Sphingobacteriales</taxon>
        <taxon>Sphingobacteriaceae</taxon>
        <taxon>Mucilaginibacter</taxon>
    </lineage>
</organism>
<dbReference type="Proteomes" id="UP000199072">
    <property type="component" value="Unassembled WGS sequence"/>
</dbReference>
<dbReference type="AlphaFoldDB" id="A0A1G6XJ50"/>
<feature type="chain" id="PRO_5011786781" evidence="1">
    <location>
        <begin position="23"/>
        <end position="317"/>
    </location>
</feature>
<sequence>MTTKILKLVFLALFTIAIPSFAQKKIDADSLVISRYNKWLKTFQLDQLVSAAEFKTVKSWPANEDDSTKKANGTIAKMLVLKPADKYSDAQDLATAWNYVSEGLKNKGINLQELMLTKLASYAELPLSRVKIIEHTDTLGVFSLNIYFDGKIKNNNKINVIMGGELTIDYDFDASPINSILSNSYSLKRPVAGLSKYLPIFNTYFKQYKHKNDANIDVRTMNSGNHILEFKIINVVGQITGNYNEIIKITITKDSDDRGGTKIGYSATVLYAGGVFRAPDNEGDYTDAANEPSLSAGLKKYNKLLDDTFRQIFHAGF</sequence>
<evidence type="ECO:0000313" key="2">
    <source>
        <dbReference type="EMBL" id="SDD78228.1"/>
    </source>
</evidence>
<keyword evidence="3" id="KW-1185">Reference proteome</keyword>
<name>A0A1G6XJ50_9SPHI</name>
<proteinExistence type="predicted"/>
<gene>
    <name evidence="2" type="ORF">SAMN05216464_102556</name>
</gene>
<accession>A0A1G6XJ50</accession>